<evidence type="ECO:0000313" key="8">
    <source>
        <dbReference type="Proteomes" id="UP000027920"/>
    </source>
</evidence>
<feature type="transmembrane region" description="Helical" evidence="6">
    <location>
        <begin position="402"/>
        <end position="421"/>
    </location>
</feature>
<feature type="transmembrane region" description="Helical" evidence="6">
    <location>
        <begin position="292"/>
        <end position="311"/>
    </location>
</feature>
<dbReference type="RefSeq" id="XP_013257319.1">
    <property type="nucleotide sequence ID" value="XM_013401865.1"/>
</dbReference>
<sequence>MSTTQVDSSSMAPSQPSVDVTDTIRILEEPVHEEQKHTNTADENLVYDDDEHEPDLHARTWIALAGFCLYSFTQLFALLGPPTVLGLIAVDLDGFNEIAWVPNAMVLVQAALVNLLATASDLFQARKRLLIFCLTLAFIGAAIAPGSKSVGRLIAAQTLIGFGNAIQVLAFTVPSEILPKRWRPMAQALILCAGAFAMVASPVIISAFVKRNVPDWRNFYWIETGLWGSTVLFILIGYRPPKRHTRLDHLSFWQKLFKLDLIGSFILAAGLVLLLTGLSMGGPAHPWRSAETLSTLLIGSVALIVFFIYEWKGTKTGILHHELFNHSKANVRTFVICLMLVFVESPMLYTMILEYPLLTQAVFEPDLVLASARVVIYYAFIGVGNVFWGALVVKLKSIREALMSGFVIHLIGTIGFCFIQPNQNANAIAFSAVMGFGMGAILGQVTAGVQLVSPHAHLAKATALALSVRAAMTTACVPIYTSVVNSGLSSRLPEYVARAATSAGLPEGSLSEFVDAISTGQVALLPDIPGVTENIISAGTHAVKQANVDSIRYTYIISVPFCVIGGVLAWWIGDLKKVMTWHVDAPVEKLAAKVHCEKQESYSV</sequence>
<comment type="caution">
    <text evidence="7">The sequence shown here is derived from an EMBL/GenBank/DDBJ whole genome shotgun (WGS) entry which is preliminary data.</text>
</comment>
<feature type="transmembrane region" description="Helical" evidence="6">
    <location>
        <begin position="331"/>
        <end position="355"/>
    </location>
</feature>
<feature type="transmembrane region" description="Helical" evidence="6">
    <location>
        <begin position="153"/>
        <end position="173"/>
    </location>
</feature>
<dbReference type="SUPFAM" id="SSF103473">
    <property type="entry name" value="MFS general substrate transporter"/>
    <property type="match status" value="1"/>
</dbReference>
<evidence type="ECO:0000313" key="7">
    <source>
        <dbReference type="EMBL" id="KEF54729.1"/>
    </source>
</evidence>
<keyword evidence="8" id="KW-1185">Reference proteome</keyword>
<evidence type="ECO:0000256" key="3">
    <source>
        <dbReference type="ARBA" id="ARBA00022692"/>
    </source>
</evidence>
<gene>
    <name evidence="7" type="ORF">A1O9_09171</name>
</gene>
<protein>
    <recommendedName>
        <fullName evidence="9">Major facilitator superfamily (MFS) profile domain-containing protein</fullName>
    </recommendedName>
</protein>
<dbReference type="GeneID" id="25284081"/>
<dbReference type="Proteomes" id="UP000027920">
    <property type="component" value="Unassembled WGS sequence"/>
</dbReference>
<feature type="transmembrane region" description="Helical" evidence="6">
    <location>
        <begin position="61"/>
        <end position="79"/>
    </location>
</feature>
<dbReference type="VEuPathDB" id="FungiDB:A1O9_09171"/>
<evidence type="ECO:0008006" key="9">
    <source>
        <dbReference type="Google" id="ProtNLM"/>
    </source>
</evidence>
<keyword evidence="4 6" id="KW-1133">Transmembrane helix</keyword>
<dbReference type="InterPro" id="IPR036259">
    <property type="entry name" value="MFS_trans_sf"/>
</dbReference>
<feature type="transmembrane region" description="Helical" evidence="6">
    <location>
        <begin position="427"/>
        <end position="449"/>
    </location>
</feature>
<feature type="transmembrane region" description="Helical" evidence="6">
    <location>
        <begin position="185"/>
        <end position="207"/>
    </location>
</feature>
<accession>A0A072P3N4</accession>
<dbReference type="InterPro" id="IPR010573">
    <property type="entry name" value="MFS_Str1/Tri12-like"/>
</dbReference>
<proteinExistence type="predicted"/>
<evidence type="ECO:0000256" key="2">
    <source>
        <dbReference type="ARBA" id="ARBA00022448"/>
    </source>
</evidence>
<feature type="transmembrane region" description="Helical" evidence="6">
    <location>
        <begin position="129"/>
        <end position="147"/>
    </location>
</feature>
<reference evidence="7 8" key="1">
    <citation type="submission" date="2013-03" db="EMBL/GenBank/DDBJ databases">
        <title>The Genome Sequence of Exophiala aquamarina CBS 119918.</title>
        <authorList>
            <consortium name="The Broad Institute Genomics Platform"/>
            <person name="Cuomo C."/>
            <person name="de Hoog S."/>
            <person name="Gorbushina A."/>
            <person name="Walker B."/>
            <person name="Young S.K."/>
            <person name="Zeng Q."/>
            <person name="Gargeya S."/>
            <person name="Fitzgerald M."/>
            <person name="Haas B."/>
            <person name="Abouelleil A."/>
            <person name="Allen A.W."/>
            <person name="Alvarado L."/>
            <person name="Arachchi H.M."/>
            <person name="Berlin A.M."/>
            <person name="Chapman S.B."/>
            <person name="Gainer-Dewar J."/>
            <person name="Goldberg J."/>
            <person name="Griggs A."/>
            <person name="Gujja S."/>
            <person name="Hansen M."/>
            <person name="Howarth C."/>
            <person name="Imamovic A."/>
            <person name="Ireland A."/>
            <person name="Larimer J."/>
            <person name="McCowan C."/>
            <person name="Murphy C."/>
            <person name="Pearson M."/>
            <person name="Poon T.W."/>
            <person name="Priest M."/>
            <person name="Roberts A."/>
            <person name="Saif S."/>
            <person name="Shea T."/>
            <person name="Sisk P."/>
            <person name="Sykes S."/>
            <person name="Wortman J."/>
            <person name="Nusbaum C."/>
            <person name="Birren B."/>
        </authorList>
    </citation>
    <scope>NUCLEOTIDE SEQUENCE [LARGE SCALE GENOMIC DNA]</scope>
    <source>
        <strain evidence="7 8">CBS 119918</strain>
    </source>
</reference>
<feature type="transmembrane region" description="Helical" evidence="6">
    <location>
        <begin position="375"/>
        <end position="395"/>
    </location>
</feature>
<keyword evidence="2" id="KW-0813">Transport</keyword>
<dbReference type="PANTHER" id="PTHR23501:SF195">
    <property type="entry name" value="PEP5"/>
    <property type="match status" value="1"/>
</dbReference>
<dbReference type="GO" id="GO:0005886">
    <property type="term" value="C:plasma membrane"/>
    <property type="evidence" value="ECO:0007669"/>
    <property type="project" value="TreeGrafter"/>
</dbReference>
<dbReference type="AlphaFoldDB" id="A0A072P3N4"/>
<evidence type="ECO:0000256" key="1">
    <source>
        <dbReference type="ARBA" id="ARBA00004141"/>
    </source>
</evidence>
<feature type="transmembrane region" description="Helical" evidence="6">
    <location>
        <begin position="259"/>
        <end position="280"/>
    </location>
</feature>
<feature type="transmembrane region" description="Helical" evidence="6">
    <location>
        <begin position="553"/>
        <end position="572"/>
    </location>
</feature>
<organism evidence="7 8">
    <name type="scientific">Exophiala aquamarina CBS 119918</name>
    <dbReference type="NCBI Taxonomy" id="1182545"/>
    <lineage>
        <taxon>Eukaryota</taxon>
        <taxon>Fungi</taxon>
        <taxon>Dikarya</taxon>
        <taxon>Ascomycota</taxon>
        <taxon>Pezizomycotina</taxon>
        <taxon>Eurotiomycetes</taxon>
        <taxon>Chaetothyriomycetidae</taxon>
        <taxon>Chaetothyriales</taxon>
        <taxon>Herpotrichiellaceae</taxon>
        <taxon>Exophiala</taxon>
    </lineage>
</organism>
<name>A0A072P3N4_9EURO</name>
<keyword evidence="5 6" id="KW-0472">Membrane</keyword>
<evidence type="ECO:0000256" key="5">
    <source>
        <dbReference type="ARBA" id="ARBA00023136"/>
    </source>
</evidence>
<evidence type="ECO:0000256" key="6">
    <source>
        <dbReference type="SAM" id="Phobius"/>
    </source>
</evidence>
<dbReference type="HOGENOM" id="CLU_000960_25_1_1"/>
<evidence type="ECO:0000256" key="4">
    <source>
        <dbReference type="ARBA" id="ARBA00022989"/>
    </source>
</evidence>
<dbReference type="GO" id="GO:0022857">
    <property type="term" value="F:transmembrane transporter activity"/>
    <property type="evidence" value="ECO:0007669"/>
    <property type="project" value="InterPro"/>
</dbReference>
<dbReference type="Gene3D" id="1.20.1250.20">
    <property type="entry name" value="MFS general substrate transporter like domains"/>
    <property type="match status" value="1"/>
</dbReference>
<dbReference type="Pfam" id="PF06609">
    <property type="entry name" value="TRI12"/>
    <property type="match status" value="1"/>
</dbReference>
<feature type="transmembrane region" description="Helical" evidence="6">
    <location>
        <begin position="219"/>
        <end position="238"/>
    </location>
</feature>
<dbReference type="PANTHER" id="PTHR23501">
    <property type="entry name" value="MAJOR FACILITATOR SUPERFAMILY"/>
    <property type="match status" value="1"/>
</dbReference>
<comment type="subcellular location">
    <subcellularLocation>
        <location evidence="1">Membrane</location>
        <topology evidence="1">Multi-pass membrane protein</topology>
    </subcellularLocation>
</comment>
<dbReference type="OrthoDB" id="2587356at2759"/>
<dbReference type="EMBL" id="AMGV01000009">
    <property type="protein sequence ID" value="KEF54729.1"/>
    <property type="molecule type" value="Genomic_DNA"/>
</dbReference>
<keyword evidence="3 6" id="KW-0812">Transmembrane</keyword>
<feature type="transmembrane region" description="Helical" evidence="6">
    <location>
        <begin position="99"/>
        <end position="117"/>
    </location>
</feature>